<gene>
    <name evidence="1" type="ORF">GRI44_12850</name>
</gene>
<evidence type="ECO:0000313" key="1">
    <source>
        <dbReference type="EMBL" id="MXP15637.1"/>
    </source>
</evidence>
<accession>A0A6L7GI77</accession>
<dbReference type="RefSeq" id="WP_160602130.1">
    <property type="nucleotide sequence ID" value="NZ_WTYU01000002.1"/>
</dbReference>
<proteinExistence type="predicted"/>
<dbReference type="InterPro" id="IPR009282">
    <property type="entry name" value="DUF937"/>
</dbReference>
<organism evidence="1 2">
    <name type="scientific">Allopontixanthobacter confluentis</name>
    <dbReference type="NCBI Taxonomy" id="1849021"/>
    <lineage>
        <taxon>Bacteria</taxon>
        <taxon>Pseudomonadati</taxon>
        <taxon>Pseudomonadota</taxon>
        <taxon>Alphaproteobacteria</taxon>
        <taxon>Sphingomonadales</taxon>
        <taxon>Erythrobacteraceae</taxon>
        <taxon>Allopontixanthobacter</taxon>
    </lineage>
</organism>
<sequence length="183" mass="17753">MDINDILRSQGGLESIAAQLGISEEQAMQGATALLPSILTGFGDRAEGETQSGAGGLGAILESLGGADLTRNVVGPQPTEVGKGNDILGQIFGSKTVSRDVASEASQTTGLDPALLKKMLPIVAMLVAGYLSSQSNRPGQSGGLGSVLGQVLGGLAGGGAAGGAGGLGGGLGGVLGSILSGRR</sequence>
<name>A0A6L7GI77_9SPHN</name>
<dbReference type="OrthoDB" id="5526542at2"/>
<dbReference type="Proteomes" id="UP000473531">
    <property type="component" value="Unassembled WGS sequence"/>
</dbReference>
<keyword evidence="2" id="KW-1185">Reference proteome</keyword>
<comment type="caution">
    <text evidence="1">The sequence shown here is derived from an EMBL/GenBank/DDBJ whole genome shotgun (WGS) entry which is preliminary data.</text>
</comment>
<dbReference type="AlphaFoldDB" id="A0A6L7GI77"/>
<dbReference type="Pfam" id="PF06078">
    <property type="entry name" value="DUF937"/>
    <property type="match status" value="1"/>
</dbReference>
<evidence type="ECO:0000313" key="2">
    <source>
        <dbReference type="Proteomes" id="UP000473531"/>
    </source>
</evidence>
<protein>
    <submittedName>
        <fullName evidence="1">DUF937 domain-containing protein</fullName>
    </submittedName>
</protein>
<reference evidence="1 2" key="1">
    <citation type="submission" date="2019-12" db="EMBL/GenBank/DDBJ databases">
        <title>Genomic-based taxomic classification of the family Erythrobacteraceae.</title>
        <authorList>
            <person name="Xu L."/>
        </authorList>
    </citation>
    <scope>NUCLEOTIDE SEQUENCE [LARGE SCALE GENOMIC DNA]</scope>
    <source>
        <strain evidence="1 2">KCTC 52259</strain>
    </source>
</reference>
<dbReference type="EMBL" id="WTYU01000002">
    <property type="protein sequence ID" value="MXP15637.1"/>
    <property type="molecule type" value="Genomic_DNA"/>
</dbReference>